<dbReference type="KEGG" id="vg:7750901"/>
<dbReference type="EMBL" id="FJ822135">
    <property type="protein sequence ID" value="ACO36967.1"/>
    <property type="molecule type" value="Genomic_DNA"/>
</dbReference>
<dbReference type="RefSeq" id="YP_002790725.1">
    <property type="nucleotide sequence ID" value="NC_012530.1"/>
</dbReference>
<organism evidence="1 2">
    <name type="scientific">Lactobacillus phage Lb338-1</name>
    <dbReference type="NCBI Taxonomy" id="2892342"/>
    <lineage>
        <taxon>Viruses</taxon>
        <taxon>Duplodnaviria</taxon>
        <taxon>Heunggongvirae</taxon>
        <taxon>Uroviricota</taxon>
        <taxon>Caudoviricetes</taxon>
        <taxon>Herelleviridae</taxon>
        <taxon>Mooreparkvirus</taxon>
        <taxon>Mooreparkvirus Lb3381</taxon>
    </lineage>
</organism>
<proteinExistence type="predicted"/>
<dbReference type="Proteomes" id="UP000001878">
    <property type="component" value="Segment"/>
</dbReference>
<reference evidence="1 2" key="1">
    <citation type="journal article" date="2009" name="Gene">
        <title>Genome of a virulent bacteriophage Lb338-1 that lyses the probiotic Lactobacillus paracasei cheese strain.</title>
        <authorList>
            <person name="Alemayehu D."/>
            <person name="Ross R.P."/>
            <person name="O'Sullivan O."/>
            <person name="Coffey A."/>
            <person name="Stanton C."/>
            <person name="Fitzgerald G.F."/>
            <person name="McAuliffe O."/>
        </authorList>
    </citation>
    <scope>NUCLEOTIDE SEQUENCE [LARGE SCALE GENOMIC DNA]</scope>
    <source>
        <strain evidence="1">Lb338-1</strain>
    </source>
</reference>
<protein>
    <submittedName>
        <fullName evidence="1">Uncharacterized protein</fullName>
    </submittedName>
</protein>
<evidence type="ECO:0000313" key="1">
    <source>
        <dbReference type="EMBL" id="ACO36967.1"/>
    </source>
</evidence>
<evidence type="ECO:0000313" key="2">
    <source>
        <dbReference type="Proteomes" id="UP000001878"/>
    </source>
</evidence>
<gene>
    <name evidence="1" type="ORF">lb338_phage_46</name>
</gene>
<name>C1KFF6_9CAUD</name>
<keyword evidence="2" id="KW-1185">Reference proteome</keyword>
<sequence length="206" mass="23970">MEEKEKFKAPRVPLTWLDERLEDLKFSYYDLARLYAHDKEQANSAISILSRYYRAVESYFQWLAWDKNLAKNSVQNYLKDQPGLYEIGDVDLPDPKYEVPVETQYLLLLAIDPTDYYKMGLDDELNDAGSNADYKSLLDELWLNSDDLESLQVNVLSLAIINTIRGINLDEESRKSAEPTEAADVLNEITFLESRINSMQKREYAY</sequence>
<accession>C1KFF6</accession>
<dbReference type="GeneID" id="7750901"/>